<dbReference type="GO" id="GO:0044718">
    <property type="term" value="P:siderophore transmembrane transport"/>
    <property type="evidence" value="ECO:0007669"/>
    <property type="project" value="TreeGrafter"/>
</dbReference>
<keyword evidence="7 12" id="KW-0798">TonB box</keyword>
<keyword evidence="8 11" id="KW-0472">Membrane</keyword>
<keyword evidence="5 11" id="KW-0812">Transmembrane</keyword>
<keyword evidence="3 11" id="KW-0813">Transport</keyword>
<keyword evidence="4 11" id="KW-1134">Transmembrane beta strand</keyword>
<dbReference type="InterPro" id="IPR036942">
    <property type="entry name" value="Beta-barrel_TonB_sf"/>
</dbReference>
<evidence type="ECO:0000313" key="15">
    <source>
        <dbReference type="EMBL" id="RKF21454.1"/>
    </source>
</evidence>
<evidence type="ECO:0000313" key="16">
    <source>
        <dbReference type="Proteomes" id="UP000286482"/>
    </source>
</evidence>
<keyword evidence="16" id="KW-1185">Reference proteome</keyword>
<dbReference type="GO" id="GO:0015344">
    <property type="term" value="F:siderophore uptake transmembrane transporter activity"/>
    <property type="evidence" value="ECO:0007669"/>
    <property type="project" value="TreeGrafter"/>
</dbReference>
<keyword evidence="10 11" id="KW-0998">Cell outer membrane</keyword>
<feature type="domain" description="TonB-dependent receptor plug" evidence="14">
    <location>
        <begin position="47"/>
        <end position="156"/>
    </location>
</feature>
<dbReference type="AlphaFoldDB" id="A0A420ELI9"/>
<dbReference type="Proteomes" id="UP000286482">
    <property type="component" value="Unassembled WGS sequence"/>
</dbReference>
<feature type="domain" description="TonB-dependent receptor-like beta-barrel" evidence="13">
    <location>
        <begin position="251"/>
        <end position="680"/>
    </location>
</feature>
<reference evidence="15 16" key="1">
    <citation type="submission" date="2018-09" db="EMBL/GenBank/DDBJ databases">
        <authorList>
            <person name="Wang Z."/>
        </authorList>
    </citation>
    <scope>NUCLEOTIDE SEQUENCE [LARGE SCALE GENOMIC DNA]</scope>
    <source>
        <strain evidence="15 16">ALS 81</strain>
    </source>
</reference>
<gene>
    <name evidence="15" type="ORF">DBZ36_02050</name>
</gene>
<evidence type="ECO:0000256" key="2">
    <source>
        <dbReference type="ARBA" id="ARBA00008143"/>
    </source>
</evidence>
<dbReference type="InterPro" id="IPR010949">
    <property type="entry name" value="TonB_Hb/transfer/lactofer_rcpt"/>
</dbReference>
<dbReference type="PANTHER" id="PTHR30069">
    <property type="entry name" value="TONB-DEPENDENT OUTER MEMBRANE RECEPTOR"/>
    <property type="match status" value="1"/>
</dbReference>
<evidence type="ECO:0000256" key="10">
    <source>
        <dbReference type="ARBA" id="ARBA00023237"/>
    </source>
</evidence>
<sequence length="719" mass="79660">MRINPLTLSILSAFCYSGLLSAEEAEQGVTVFDQVVVSASRTEQNYEDVAATVSRVDSEQMQKQGVNRLEDTVKYIPGVSMNSDGRFGATDFNVRGMEGSRIKVLVDGVEQPVAYDPGGGTMIKGQGGIETDTLSVIEINKGPASSLYGSDALGGAVVMRTKSPEELLQGEDGHASLDAGYQSRDESYKATVNLAKQVNDKAQAMLIYTHRDGSELKTHSSGLDVEGRDRGQADPADYQSDNFLAKLNLSLNPSHNLNFTGEYYRLRNDISVLSNEGYVIVPGMFEYTNNYAKDEVDRARLGLEHQWYADIQAFDELVWKLNWQQSNSKYSTLDTTPFYGDRVRQRDGKDSSLQFDVQAEKEISRENATHLISYGASILDARFELNHSQVSENYGTAIGTDEMPPQTDTLKYGLFIQDQIALLNERLQLSAGLRYDNYSYSPSENPDRPEGYVDFDSDAITGRLGAVYHLLEGNSIYAQYSQGFKAPTPQDLYYVYGQGAIIEPNADLKPESSDSIELGWRHKGSAMQWELAAYYNDYKDFIDRVLTGTSGTKDVYQNQNIGSARIYGLELSSNLSLDRVSSLPVGSYARLSAAWSKGENRSDDVALDSVAPLTAVLGLGFDSRNKRMGWSGTLTAVAGKEGDDWSNEDNLKAPGYALVDLDAYYQATDKLSIRGGIYNLLDTKYWYYSDIRDLDESSQGVDRRTQSGINFGANFKYEL</sequence>
<evidence type="ECO:0000259" key="14">
    <source>
        <dbReference type="Pfam" id="PF07715"/>
    </source>
</evidence>
<keyword evidence="6" id="KW-0732">Signal</keyword>
<dbReference type="InterPro" id="IPR039426">
    <property type="entry name" value="TonB-dep_rcpt-like"/>
</dbReference>
<dbReference type="InterPro" id="IPR011276">
    <property type="entry name" value="TonB_haem/Hb_rcpt"/>
</dbReference>
<evidence type="ECO:0000256" key="11">
    <source>
        <dbReference type="PROSITE-ProRule" id="PRU01360"/>
    </source>
</evidence>
<proteinExistence type="inferred from homology"/>
<dbReference type="GO" id="GO:0015232">
    <property type="term" value="F:heme transmembrane transporter activity"/>
    <property type="evidence" value="ECO:0007669"/>
    <property type="project" value="InterPro"/>
</dbReference>
<comment type="subcellular location">
    <subcellularLocation>
        <location evidence="1 11">Cell outer membrane</location>
        <topology evidence="1 11">Multi-pass membrane protein</topology>
    </subcellularLocation>
</comment>
<evidence type="ECO:0000256" key="6">
    <source>
        <dbReference type="ARBA" id="ARBA00022729"/>
    </source>
</evidence>
<dbReference type="Gene3D" id="2.40.170.20">
    <property type="entry name" value="TonB-dependent receptor, beta-barrel domain"/>
    <property type="match status" value="1"/>
</dbReference>
<dbReference type="NCBIfam" id="TIGR01786">
    <property type="entry name" value="TonB-hemlactrns"/>
    <property type="match status" value="1"/>
</dbReference>
<dbReference type="CDD" id="cd01347">
    <property type="entry name" value="ligand_gated_channel"/>
    <property type="match status" value="1"/>
</dbReference>
<accession>A0A420ELI9</accession>
<name>A0A420ELI9_9ALTE</name>
<evidence type="ECO:0000256" key="9">
    <source>
        <dbReference type="ARBA" id="ARBA00023170"/>
    </source>
</evidence>
<evidence type="ECO:0000256" key="1">
    <source>
        <dbReference type="ARBA" id="ARBA00004571"/>
    </source>
</evidence>
<dbReference type="Gene3D" id="2.170.130.10">
    <property type="entry name" value="TonB-dependent receptor, plug domain"/>
    <property type="match status" value="1"/>
</dbReference>
<dbReference type="InterPro" id="IPR012910">
    <property type="entry name" value="Plug_dom"/>
</dbReference>
<dbReference type="PROSITE" id="PS52016">
    <property type="entry name" value="TONB_DEPENDENT_REC_3"/>
    <property type="match status" value="1"/>
</dbReference>
<dbReference type="Pfam" id="PF00593">
    <property type="entry name" value="TonB_dep_Rec_b-barrel"/>
    <property type="match status" value="1"/>
</dbReference>
<dbReference type="NCBIfam" id="TIGR01785">
    <property type="entry name" value="TonB-hemin"/>
    <property type="match status" value="1"/>
</dbReference>
<comment type="caution">
    <text evidence="15">The sequence shown here is derived from an EMBL/GenBank/DDBJ whole genome shotgun (WGS) entry which is preliminary data.</text>
</comment>
<protein>
    <submittedName>
        <fullName evidence="15">TonB-dependent hemoglobin/transferrin/lactoferrin family receptor</fullName>
    </submittedName>
</protein>
<evidence type="ECO:0000259" key="13">
    <source>
        <dbReference type="Pfam" id="PF00593"/>
    </source>
</evidence>
<dbReference type="EMBL" id="RAQO01000002">
    <property type="protein sequence ID" value="RKF21454.1"/>
    <property type="molecule type" value="Genomic_DNA"/>
</dbReference>
<evidence type="ECO:0000256" key="4">
    <source>
        <dbReference type="ARBA" id="ARBA00022452"/>
    </source>
</evidence>
<dbReference type="OrthoDB" id="9764669at2"/>
<evidence type="ECO:0000256" key="8">
    <source>
        <dbReference type="ARBA" id="ARBA00023136"/>
    </source>
</evidence>
<comment type="similarity">
    <text evidence="2">Belongs to the TonB-dependent receptor family. Hemoglobin/haptoglobin binding protein subfamily.</text>
</comment>
<dbReference type="GO" id="GO:0009279">
    <property type="term" value="C:cell outer membrane"/>
    <property type="evidence" value="ECO:0007669"/>
    <property type="project" value="UniProtKB-SubCell"/>
</dbReference>
<dbReference type="Pfam" id="PF07715">
    <property type="entry name" value="Plug"/>
    <property type="match status" value="1"/>
</dbReference>
<dbReference type="PANTHER" id="PTHR30069:SF29">
    <property type="entry name" value="HEMOGLOBIN AND HEMOGLOBIN-HAPTOGLOBIN-BINDING PROTEIN 1-RELATED"/>
    <property type="match status" value="1"/>
</dbReference>
<evidence type="ECO:0000256" key="12">
    <source>
        <dbReference type="RuleBase" id="RU003357"/>
    </source>
</evidence>
<organism evidence="15 16">
    <name type="scientific">Alginatibacterium sediminis</name>
    <dbReference type="NCBI Taxonomy" id="2164068"/>
    <lineage>
        <taxon>Bacteria</taxon>
        <taxon>Pseudomonadati</taxon>
        <taxon>Pseudomonadota</taxon>
        <taxon>Gammaproteobacteria</taxon>
        <taxon>Alteromonadales</taxon>
        <taxon>Alteromonadaceae</taxon>
        <taxon>Alginatibacterium</taxon>
    </lineage>
</organism>
<dbReference type="SUPFAM" id="SSF56935">
    <property type="entry name" value="Porins"/>
    <property type="match status" value="1"/>
</dbReference>
<dbReference type="InterPro" id="IPR000531">
    <property type="entry name" value="Beta-barrel_TonB"/>
</dbReference>
<evidence type="ECO:0000256" key="3">
    <source>
        <dbReference type="ARBA" id="ARBA00022448"/>
    </source>
</evidence>
<dbReference type="InterPro" id="IPR037066">
    <property type="entry name" value="Plug_dom_sf"/>
</dbReference>
<evidence type="ECO:0000256" key="7">
    <source>
        <dbReference type="ARBA" id="ARBA00023077"/>
    </source>
</evidence>
<dbReference type="RefSeq" id="WP_120353257.1">
    <property type="nucleotide sequence ID" value="NZ_RAQO01000002.1"/>
</dbReference>
<keyword evidence="9 15" id="KW-0675">Receptor</keyword>
<evidence type="ECO:0000256" key="5">
    <source>
        <dbReference type="ARBA" id="ARBA00022692"/>
    </source>
</evidence>